<dbReference type="EMBL" id="VSWC01000184">
    <property type="protein sequence ID" value="KAA1067733.1"/>
    <property type="molecule type" value="Genomic_DNA"/>
</dbReference>
<keyword evidence="1" id="KW-0472">Membrane</keyword>
<protein>
    <submittedName>
        <fullName evidence="2">Uncharacterized protein</fullName>
    </submittedName>
</protein>
<proteinExistence type="predicted"/>
<evidence type="ECO:0000256" key="1">
    <source>
        <dbReference type="SAM" id="Phobius"/>
    </source>
</evidence>
<comment type="caution">
    <text evidence="2">The sequence shown here is derived from an EMBL/GenBank/DDBJ whole genome shotgun (WGS) entry which is preliminary data.</text>
</comment>
<reference evidence="2 3" key="1">
    <citation type="submission" date="2019-05" db="EMBL/GenBank/DDBJ databases">
        <title>Emergence of the Ug99 lineage of the wheat stem rust pathogen through somatic hybridization.</title>
        <authorList>
            <person name="Li F."/>
            <person name="Upadhyaya N.M."/>
            <person name="Sperschneider J."/>
            <person name="Matny O."/>
            <person name="Nguyen-Phuc H."/>
            <person name="Mago R."/>
            <person name="Raley C."/>
            <person name="Miller M.E."/>
            <person name="Silverstein K.A.T."/>
            <person name="Henningsen E."/>
            <person name="Hirsch C.D."/>
            <person name="Visser B."/>
            <person name="Pretorius Z.A."/>
            <person name="Steffenson B.J."/>
            <person name="Schwessinger B."/>
            <person name="Dodds P.N."/>
            <person name="Figueroa M."/>
        </authorList>
    </citation>
    <scope>NUCLEOTIDE SEQUENCE [LARGE SCALE GENOMIC DNA]</scope>
    <source>
        <strain evidence="2">21-0</strain>
    </source>
</reference>
<accession>A0A5B0LV30</accession>
<keyword evidence="3" id="KW-1185">Reference proteome</keyword>
<name>A0A5B0LV30_PUCGR</name>
<dbReference type="AlphaFoldDB" id="A0A5B0LV30"/>
<evidence type="ECO:0000313" key="3">
    <source>
        <dbReference type="Proteomes" id="UP000324748"/>
    </source>
</evidence>
<evidence type="ECO:0000313" key="2">
    <source>
        <dbReference type="EMBL" id="KAA1067733.1"/>
    </source>
</evidence>
<sequence length="253" mass="27922">MAKYRFFQNAEMGEVHQAPRLQCTSDHPQSSALSTIQSAPMKIYTDTQSGSLLFTRANPQMKSTCLAIFLALSASVYGYSGCFDYFLLKDGCVNAAEPSDLRCQKPSAPKEQQITYAFKRDPSALVSPTCKPEISNVDYDTFPAVCLWSGPDWDNPKPEAGWVNHANPSNCGKVVYIQKKDQPKARILAKVIEGCSFYGWFHGNYTTGCSAIAVSTAVMKKLAPTHVMDHMYEGPVVWDFVKNDGHQEVSGPV</sequence>
<keyword evidence="1" id="KW-0812">Transmembrane</keyword>
<dbReference type="Proteomes" id="UP000324748">
    <property type="component" value="Unassembled WGS sequence"/>
</dbReference>
<keyword evidence="1" id="KW-1133">Transmembrane helix</keyword>
<feature type="transmembrane region" description="Helical" evidence="1">
    <location>
        <begin position="66"/>
        <end position="88"/>
    </location>
</feature>
<organism evidence="2 3">
    <name type="scientific">Puccinia graminis f. sp. tritici</name>
    <dbReference type="NCBI Taxonomy" id="56615"/>
    <lineage>
        <taxon>Eukaryota</taxon>
        <taxon>Fungi</taxon>
        <taxon>Dikarya</taxon>
        <taxon>Basidiomycota</taxon>
        <taxon>Pucciniomycotina</taxon>
        <taxon>Pucciniomycetes</taxon>
        <taxon>Pucciniales</taxon>
        <taxon>Pucciniaceae</taxon>
        <taxon>Puccinia</taxon>
    </lineage>
</organism>
<gene>
    <name evidence="2" type="ORF">PGT21_015748</name>
</gene>